<keyword evidence="2 5" id="KW-0812">Transmembrane</keyword>
<name>A0AAD5QSS9_PARTN</name>
<keyword evidence="7" id="KW-1185">Reference proteome</keyword>
<keyword evidence="4 5" id="KW-0472">Membrane</keyword>
<proteinExistence type="inferred from homology"/>
<dbReference type="PANTHER" id="PTHR11958:SF110">
    <property type="entry name" value="EXCITATORY AMINO ACID TRANSPORTER"/>
    <property type="match status" value="1"/>
</dbReference>
<evidence type="ECO:0000256" key="4">
    <source>
        <dbReference type="ARBA" id="ARBA00023136"/>
    </source>
</evidence>
<sequence length="75" mass="8641">MDKVIMKIVMVIMWYSPLGILCLIMGKILEIDDLSHTARMLGCCMLTANEPHKRNAVMYTTQMMIGYTKKKTEQN</sequence>
<evidence type="ECO:0000256" key="3">
    <source>
        <dbReference type="ARBA" id="ARBA00022989"/>
    </source>
</evidence>
<dbReference type="Gene3D" id="1.10.3860.10">
    <property type="entry name" value="Sodium:dicarboxylate symporter"/>
    <property type="match status" value="1"/>
</dbReference>
<dbReference type="GO" id="GO:0005313">
    <property type="term" value="F:L-glutamate transmembrane transporter activity"/>
    <property type="evidence" value="ECO:0007669"/>
    <property type="project" value="TreeGrafter"/>
</dbReference>
<gene>
    <name evidence="6" type="primary">GLT1_7</name>
    <name evidence="6" type="ORF">KIN20_015913</name>
</gene>
<dbReference type="GO" id="GO:0005886">
    <property type="term" value="C:plasma membrane"/>
    <property type="evidence" value="ECO:0007669"/>
    <property type="project" value="TreeGrafter"/>
</dbReference>
<dbReference type="InterPro" id="IPR036458">
    <property type="entry name" value="Na:dicarbo_symporter_sf"/>
</dbReference>
<keyword evidence="3 5" id="KW-1133">Transmembrane helix</keyword>
<comment type="similarity">
    <text evidence="1">Belongs to the dicarboxylate/amino acid:cation symporter (DAACS) (TC 2.A.23) family.</text>
</comment>
<feature type="transmembrane region" description="Helical" evidence="5">
    <location>
        <begin position="12"/>
        <end position="29"/>
    </location>
</feature>
<evidence type="ECO:0000313" key="7">
    <source>
        <dbReference type="Proteomes" id="UP001196413"/>
    </source>
</evidence>
<dbReference type="PANTHER" id="PTHR11958">
    <property type="entry name" value="SODIUM/DICARBOXYLATE SYMPORTER-RELATED"/>
    <property type="match status" value="1"/>
</dbReference>
<dbReference type="SUPFAM" id="SSF118215">
    <property type="entry name" value="Proton glutamate symport protein"/>
    <property type="match status" value="1"/>
</dbReference>
<dbReference type="InterPro" id="IPR050746">
    <property type="entry name" value="DAACS"/>
</dbReference>
<evidence type="ECO:0000256" key="2">
    <source>
        <dbReference type="ARBA" id="ARBA00022692"/>
    </source>
</evidence>
<dbReference type="EMBL" id="JAHQIW010003230">
    <property type="protein sequence ID" value="KAJ1357716.1"/>
    <property type="molecule type" value="Genomic_DNA"/>
</dbReference>
<dbReference type="Proteomes" id="UP001196413">
    <property type="component" value="Unassembled WGS sequence"/>
</dbReference>
<dbReference type="AlphaFoldDB" id="A0AAD5QSS9"/>
<reference evidence="6" key="1">
    <citation type="submission" date="2021-06" db="EMBL/GenBank/DDBJ databases">
        <title>Parelaphostrongylus tenuis whole genome reference sequence.</title>
        <authorList>
            <person name="Garwood T.J."/>
            <person name="Larsen P.A."/>
            <person name="Fountain-Jones N.M."/>
            <person name="Garbe J.R."/>
            <person name="Macchietto M.G."/>
            <person name="Kania S.A."/>
            <person name="Gerhold R.W."/>
            <person name="Richards J.E."/>
            <person name="Wolf T.M."/>
        </authorList>
    </citation>
    <scope>NUCLEOTIDE SEQUENCE</scope>
    <source>
        <strain evidence="6">MNPRO001-30</strain>
        <tissue evidence="6">Meninges</tissue>
    </source>
</reference>
<evidence type="ECO:0000256" key="1">
    <source>
        <dbReference type="ARBA" id="ARBA00006148"/>
    </source>
</evidence>
<dbReference type="GO" id="GO:0015501">
    <property type="term" value="F:glutamate:sodium symporter activity"/>
    <property type="evidence" value="ECO:0007669"/>
    <property type="project" value="TreeGrafter"/>
</dbReference>
<dbReference type="GO" id="GO:0015175">
    <property type="term" value="F:neutral L-amino acid transmembrane transporter activity"/>
    <property type="evidence" value="ECO:0007669"/>
    <property type="project" value="TreeGrafter"/>
</dbReference>
<evidence type="ECO:0000256" key="5">
    <source>
        <dbReference type="SAM" id="Phobius"/>
    </source>
</evidence>
<comment type="caution">
    <text evidence="6">The sequence shown here is derived from an EMBL/GenBank/DDBJ whole genome shotgun (WGS) entry which is preliminary data.</text>
</comment>
<evidence type="ECO:0000313" key="6">
    <source>
        <dbReference type="EMBL" id="KAJ1357716.1"/>
    </source>
</evidence>
<accession>A0AAD5QSS9</accession>
<organism evidence="6 7">
    <name type="scientific">Parelaphostrongylus tenuis</name>
    <name type="common">Meningeal worm</name>
    <dbReference type="NCBI Taxonomy" id="148309"/>
    <lineage>
        <taxon>Eukaryota</taxon>
        <taxon>Metazoa</taxon>
        <taxon>Ecdysozoa</taxon>
        <taxon>Nematoda</taxon>
        <taxon>Chromadorea</taxon>
        <taxon>Rhabditida</taxon>
        <taxon>Rhabditina</taxon>
        <taxon>Rhabditomorpha</taxon>
        <taxon>Strongyloidea</taxon>
        <taxon>Metastrongylidae</taxon>
        <taxon>Parelaphostrongylus</taxon>
    </lineage>
</organism>
<protein>
    <submittedName>
        <fullName evidence="6">Glutamate synthase [NADH]</fullName>
    </submittedName>
</protein>